<evidence type="ECO:0000313" key="4">
    <source>
        <dbReference type="Proteomes" id="UP001175226"/>
    </source>
</evidence>
<sequence>MEVACAQSRHVVTCKLNFALIFVSLVALLPLSPPSCSPIRTVSGTFGLIVWPHQHRTMSSISRIRHYAKV</sequence>
<dbReference type="EMBL" id="JAUEPT010000315">
    <property type="protein sequence ID" value="KAK0421770.1"/>
    <property type="molecule type" value="Genomic_DNA"/>
</dbReference>
<dbReference type="AlphaFoldDB" id="A0AA39IDQ7"/>
<evidence type="ECO:0000256" key="1">
    <source>
        <dbReference type="SAM" id="SignalP"/>
    </source>
</evidence>
<feature type="chain" id="PRO_5041630223" description="Secreted protein" evidence="1">
    <location>
        <begin position="37"/>
        <end position="70"/>
    </location>
</feature>
<accession>A0AA39IDQ7</accession>
<comment type="caution">
    <text evidence="3">The sequence shown here is derived from an EMBL/GenBank/DDBJ whole genome shotgun (WGS) entry which is preliminary data.</text>
</comment>
<protein>
    <recommendedName>
        <fullName evidence="5">Secreted protein</fullName>
    </recommendedName>
</protein>
<feature type="signal peptide" evidence="1">
    <location>
        <begin position="1"/>
        <end position="36"/>
    </location>
</feature>
<dbReference type="Proteomes" id="UP001175226">
    <property type="component" value="Unassembled WGS sequence"/>
</dbReference>
<evidence type="ECO:0000313" key="3">
    <source>
        <dbReference type="EMBL" id="KAK0421770.1"/>
    </source>
</evidence>
<organism evidence="3 4">
    <name type="scientific">Armillaria borealis</name>
    <dbReference type="NCBI Taxonomy" id="47425"/>
    <lineage>
        <taxon>Eukaryota</taxon>
        <taxon>Fungi</taxon>
        <taxon>Dikarya</taxon>
        <taxon>Basidiomycota</taxon>
        <taxon>Agaricomycotina</taxon>
        <taxon>Agaricomycetes</taxon>
        <taxon>Agaricomycetidae</taxon>
        <taxon>Agaricales</taxon>
        <taxon>Marasmiineae</taxon>
        <taxon>Physalacriaceae</taxon>
        <taxon>Armillaria</taxon>
    </lineage>
</organism>
<evidence type="ECO:0000313" key="2">
    <source>
        <dbReference type="EMBL" id="KAK0421490.1"/>
    </source>
</evidence>
<keyword evidence="1" id="KW-0732">Signal</keyword>
<gene>
    <name evidence="3" type="ORF">EV421DRAFT_1870678</name>
    <name evidence="2" type="ORF">EV421DRAFT_1883373</name>
</gene>
<reference evidence="3" key="1">
    <citation type="submission" date="2023-06" db="EMBL/GenBank/DDBJ databases">
        <authorList>
            <consortium name="Lawrence Berkeley National Laboratory"/>
            <person name="Ahrendt S."/>
            <person name="Sahu N."/>
            <person name="Indic B."/>
            <person name="Wong-Bajracharya J."/>
            <person name="Merenyi Z."/>
            <person name="Ke H.-M."/>
            <person name="Monk M."/>
            <person name="Kocsube S."/>
            <person name="Drula E."/>
            <person name="Lipzen A."/>
            <person name="Balint B."/>
            <person name="Henrissat B."/>
            <person name="Andreopoulos B."/>
            <person name="Martin F.M."/>
            <person name="Harder C.B."/>
            <person name="Rigling D."/>
            <person name="Ford K.L."/>
            <person name="Foster G.D."/>
            <person name="Pangilinan J."/>
            <person name="Papanicolaou A."/>
            <person name="Barry K."/>
            <person name="LaButti K."/>
            <person name="Viragh M."/>
            <person name="Koriabine M."/>
            <person name="Yan M."/>
            <person name="Riley R."/>
            <person name="Champramary S."/>
            <person name="Plett K.L."/>
            <person name="Tsai I.J."/>
            <person name="Slot J."/>
            <person name="Sipos G."/>
            <person name="Plett J."/>
            <person name="Nagy L.G."/>
            <person name="Grigoriev I.V."/>
        </authorList>
    </citation>
    <scope>NUCLEOTIDE SEQUENCE</scope>
    <source>
        <strain evidence="3">FPL87.14</strain>
    </source>
</reference>
<dbReference type="EMBL" id="JAUEPT010000635">
    <property type="protein sequence ID" value="KAK0421490.1"/>
    <property type="molecule type" value="Genomic_DNA"/>
</dbReference>
<name>A0AA39IDQ7_9AGAR</name>
<keyword evidence="4" id="KW-1185">Reference proteome</keyword>
<evidence type="ECO:0008006" key="5">
    <source>
        <dbReference type="Google" id="ProtNLM"/>
    </source>
</evidence>
<proteinExistence type="predicted"/>